<gene>
    <name evidence="2" type="ORF">GCM10011340_27510</name>
</gene>
<protein>
    <recommendedName>
        <fullName evidence="4">Peptidase</fullName>
    </recommendedName>
</protein>
<keyword evidence="3" id="KW-1185">Reference proteome</keyword>
<keyword evidence="1" id="KW-0732">Signal</keyword>
<feature type="signal peptide" evidence="1">
    <location>
        <begin position="1"/>
        <end position="23"/>
    </location>
</feature>
<evidence type="ECO:0000313" key="2">
    <source>
        <dbReference type="EMBL" id="GHE70348.1"/>
    </source>
</evidence>
<organism evidence="2 3">
    <name type="scientific">Roseivirga thermotolerans</name>
    <dbReference type="NCBI Taxonomy" id="1758176"/>
    <lineage>
        <taxon>Bacteria</taxon>
        <taxon>Pseudomonadati</taxon>
        <taxon>Bacteroidota</taxon>
        <taxon>Cytophagia</taxon>
        <taxon>Cytophagales</taxon>
        <taxon>Roseivirgaceae</taxon>
        <taxon>Roseivirga</taxon>
    </lineage>
</organism>
<proteinExistence type="predicted"/>
<evidence type="ECO:0000313" key="3">
    <source>
        <dbReference type="Proteomes" id="UP000658258"/>
    </source>
</evidence>
<evidence type="ECO:0008006" key="4">
    <source>
        <dbReference type="Google" id="ProtNLM"/>
    </source>
</evidence>
<comment type="caution">
    <text evidence="2">The sequence shown here is derived from an EMBL/GenBank/DDBJ whole genome shotgun (WGS) entry which is preliminary data.</text>
</comment>
<sequence>MKKTTRNILVALLALFIASPAMAQQFVDVAQATVSGYSHQTQDLSKLPKMEKDIVILQNVLGDLFSDSENSFYSSRSAKGMYIPGSGVIFSMGNSFYGRVFLDVLRGKTEDDGSEKADELSAEEMNKQNADRLRKLSKEFLANYGSLLTELKPGEKIMLNLDYTDIITEEKVNTSANRISYARPTTQKKRMQSSISQKTLSDFTSGKLSLEQAMNAIEVKVNEDVEKEMTDAKILAGILDDLLQSSMDGKFRRRGRTNWTYFDGFGLMFNIQLSTSVSGNVAILSQTIGSGTRVVSKNSEDKQKEIEEAMKAVEEAYPDFENMLKENVIQYGRTLRSLGSNESVIINVDLGSAYRNANIPRSIRMVIPKSTIDAYAKGQKSLDQVKNEIDVTKMQTSLSGSSHLWSVQDVDFFPTVIEAVPSPPAPLKGAVGTSSKSNR</sequence>
<dbReference type="RefSeq" id="WP_189630866.1">
    <property type="nucleotide sequence ID" value="NZ_BNAG01000004.1"/>
</dbReference>
<accession>A0ABQ3IAP2</accession>
<name>A0ABQ3IAP2_9BACT</name>
<feature type="chain" id="PRO_5045512391" description="Peptidase" evidence="1">
    <location>
        <begin position="24"/>
        <end position="439"/>
    </location>
</feature>
<dbReference type="Proteomes" id="UP000658258">
    <property type="component" value="Unassembled WGS sequence"/>
</dbReference>
<dbReference type="EMBL" id="BNAG01000004">
    <property type="protein sequence ID" value="GHE70348.1"/>
    <property type="molecule type" value="Genomic_DNA"/>
</dbReference>
<reference evidence="3" key="1">
    <citation type="journal article" date="2019" name="Int. J. Syst. Evol. Microbiol.">
        <title>The Global Catalogue of Microorganisms (GCM) 10K type strain sequencing project: providing services to taxonomists for standard genome sequencing and annotation.</title>
        <authorList>
            <consortium name="The Broad Institute Genomics Platform"/>
            <consortium name="The Broad Institute Genome Sequencing Center for Infectious Disease"/>
            <person name="Wu L."/>
            <person name="Ma J."/>
        </authorList>
    </citation>
    <scope>NUCLEOTIDE SEQUENCE [LARGE SCALE GENOMIC DNA]</scope>
    <source>
        <strain evidence="3">CGMCC 1.15111</strain>
    </source>
</reference>
<evidence type="ECO:0000256" key="1">
    <source>
        <dbReference type="SAM" id="SignalP"/>
    </source>
</evidence>